<comment type="caution">
    <text evidence="1">The sequence shown here is derived from an EMBL/GenBank/DDBJ whole genome shotgun (WGS) entry which is preliminary data.</text>
</comment>
<evidence type="ECO:0000313" key="1">
    <source>
        <dbReference type="EMBL" id="KAI4312827.1"/>
    </source>
</evidence>
<accession>A0ACB9LMM2</accession>
<dbReference type="EMBL" id="CM042890">
    <property type="protein sequence ID" value="KAI4312827.1"/>
    <property type="molecule type" value="Genomic_DNA"/>
</dbReference>
<gene>
    <name evidence="1" type="ORF">MLD38_037618</name>
</gene>
<name>A0ACB9LMM2_9MYRT</name>
<protein>
    <submittedName>
        <fullName evidence="1">Uncharacterized protein</fullName>
    </submittedName>
</protein>
<dbReference type="Proteomes" id="UP001057402">
    <property type="component" value="Chromosome 11"/>
</dbReference>
<proteinExistence type="predicted"/>
<reference evidence="2" key="1">
    <citation type="journal article" date="2023" name="Front. Plant Sci.">
        <title>Chromosomal-level genome assembly of Melastoma candidum provides insights into trichome evolution.</title>
        <authorList>
            <person name="Zhong Y."/>
            <person name="Wu W."/>
            <person name="Sun C."/>
            <person name="Zou P."/>
            <person name="Liu Y."/>
            <person name="Dai S."/>
            <person name="Zhou R."/>
        </authorList>
    </citation>
    <scope>NUCLEOTIDE SEQUENCE [LARGE SCALE GENOMIC DNA]</scope>
</reference>
<evidence type="ECO:0000313" key="2">
    <source>
        <dbReference type="Proteomes" id="UP001057402"/>
    </source>
</evidence>
<keyword evidence="2" id="KW-1185">Reference proteome</keyword>
<sequence length="750" mass="86471">MILPLIAALGGGIVSRRRIAEEASRSGFKEIWNEWELRGMVFLSLSIQVFLIFIGNRRKHSAGTFTTFFTWVAYLTADPVAVYSLGIITNKLTRSSDPRADFTLELNAFWAPFLLLHLGGPDTITAYALEDNELWLRHFLSLLTQAGVTFYIFFLAWDGSSLCILTFGMIIAGVVKYGERVWVLWVSSSDKFRNSIPNHSSNFSKLAEVQKLRMAEGFQVVPHEVIEVREAAMENNLEGTDFSLDNEKLSNEEMYKRCLGEMLAARGLITIFQRLFADLLLSLQDRDMSIAILEGKNFQVIFKIIEIELGIMFDVLYTKAKVIDTWWGTGRRAMVMLFSVLVLAVFLLAEVRSNSSSPVDLGITFLLLGVAIFLEAYALMFLSFSDKVACWLVKTKKLKALKVINWLQPFHKRQRWSGKMAQFRLLSFCLREKHLFCDRLLKIAKLDESITKHLYVTHEEVTDSLKRVIVEQLQWLKSKSTWNTRGSLILEYYDQMEKLGWSVKLEFDESIVIWYIATELCLNPTDLTSLVPSQLDKHIREKIQLHNMTCRVLSQYLVYLLVIHPNMLPVGIGRLKFEDAYTEAMRFFDDQKSIRDKEKTKNGKLKVWEALKQLCSCMIMKIKSMCGRNRKMDESKVGVECEKLRNNVNTKLNMTIVKEDKSKFVLFHGCLLASQLQEINDDETRWVLMGYLWLEMLTYAAGKCQGKYHCQQLRRGGELLTHVWLLMAHFGMTDHFQIPHAPSITELIFK</sequence>
<organism evidence="1 2">
    <name type="scientific">Melastoma candidum</name>
    <dbReference type="NCBI Taxonomy" id="119954"/>
    <lineage>
        <taxon>Eukaryota</taxon>
        <taxon>Viridiplantae</taxon>
        <taxon>Streptophyta</taxon>
        <taxon>Embryophyta</taxon>
        <taxon>Tracheophyta</taxon>
        <taxon>Spermatophyta</taxon>
        <taxon>Magnoliopsida</taxon>
        <taxon>eudicotyledons</taxon>
        <taxon>Gunneridae</taxon>
        <taxon>Pentapetalae</taxon>
        <taxon>rosids</taxon>
        <taxon>malvids</taxon>
        <taxon>Myrtales</taxon>
        <taxon>Melastomataceae</taxon>
        <taxon>Melastomatoideae</taxon>
        <taxon>Melastomateae</taxon>
        <taxon>Melastoma</taxon>
    </lineage>
</organism>